<gene>
    <name evidence="1" type="ORF">LDG_8655</name>
</gene>
<keyword evidence="2" id="KW-1185">Reference proteome</keyword>
<evidence type="ECO:0000313" key="1">
    <source>
        <dbReference type="EMBL" id="EHL29222.1"/>
    </source>
</evidence>
<dbReference type="InParanoid" id="G9ETM1"/>
<protein>
    <submittedName>
        <fullName evidence="1">Uncharacterized protein</fullName>
    </submittedName>
</protein>
<dbReference type="EMBL" id="JH413848">
    <property type="protein sequence ID" value="EHL29222.1"/>
    <property type="molecule type" value="Genomic_DNA"/>
</dbReference>
<name>G9ETM1_9GAMM</name>
<sequence>MRLISEIGSGWPPFYYVAFAETHPAHNPYHPQHAISNKARHECAVVAHLDVIYLTVWILVS</sequence>
<reference evidence="1 2" key="1">
    <citation type="journal article" date="2011" name="BMC Genomics">
        <title>Insight into cross-talk between intra-amoebal pathogens.</title>
        <authorList>
            <person name="Gimenez G."/>
            <person name="Bertelli C."/>
            <person name="Moliner C."/>
            <person name="Robert C."/>
            <person name="Raoult D."/>
            <person name="Fournier P.E."/>
            <person name="Greub G."/>
        </authorList>
    </citation>
    <scope>NUCLEOTIDE SEQUENCE [LARGE SCALE GENOMIC DNA]</scope>
    <source>
        <strain evidence="1 2">LLAP12</strain>
    </source>
</reference>
<proteinExistence type="predicted"/>
<organism evidence="1 2">
    <name type="scientific">Legionella drancourtii LLAP12</name>
    <dbReference type="NCBI Taxonomy" id="658187"/>
    <lineage>
        <taxon>Bacteria</taxon>
        <taxon>Pseudomonadati</taxon>
        <taxon>Pseudomonadota</taxon>
        <taxon>Gammaproteobacteria</taxon>
        <taxon>Legionellales</taxon>
        <taxon>Legionellaceae</taxon>
        <taxon>Legionella</taxon>
    </lineage>
</organism>
<dbReference type="AlphaFoldDB" id="G9ETM1"/>
<dbReference type="Proteomes" id="UP000002770">
    <property type="component" value="Unassembled WGS sequence"/>
</dbReference>
<accession>G9ETM1</accession>
<evidence type="ECO:0000313" key="2">
    <source>
        <dbReference type="Proteomes" id="UP000002770"/>
    </source>
</evidence>
<dbReference type="HOGENOM" id="CLU_2916924_0_0_6"/>